<reference evidence="2 3" key="1">
    <citation type="submission" date="2014-04" db="EMBL/GenBank/DDBJ databases">
        <title>Aquimarina sp. 22II-S11-z7 Genome Sequencing.</title>
        <authorList>
            <person name="Lai Q."/>
        </authorList>
    </citation>
    <scope>NUCLEOTIDE SEQUENCE [LARGE SCALE GENOMIC DNA]</scope>
    <source>
        <strain evidence="2 3">22II-S11-z7</strain>
    </source>
</reference>
<evidence type="ECO:0000313" key="3">
    <source>
        <dbReference type="Proteomes" id="UP000023541"/>
    </source>
</evidence>
<dbReference type="Proteomes" id="UP000023541">
    <property type="component" value="Unassembled WGS sequence"/>
</dbReference>
<dbReference type="EMBL" id="AQRA01000011">
    <property type="protein sequence ID" value="EZH71782.1"/>
    <property type="molecule type" value="Genomic_DNA"/>
</dbReference>
<proteinExistence type="predicted"/>
<feature type="region of interest" description="Disordered" evidence="1">
    <location>
        <begin position="1"/>
        <end position="20"/>
    </location>
</feature>
<sequence length="1834" mass="204429">MIPYNQLRANNNGPNAPEAASFEPVDASDMVNLLTGDFSYVLPLLNVPSPEGGYPLALSYHGGIAQNQEASWVGLGWNLNPGSINRNINGYPDDWGKTKYDEFFYDAGWTENEYNFSVGATINGTVSVGLGASWGSHRSTGGFVSLGYTPGGSGVGGSVTAGTDGVNAGVGYTVGGAGGSMNGYRVNIGTNGIGIGYGTSNKNSGAGFGLSLNYNYNSGLSGGFSVSSSEKVNSEIKSSSLGINFGSNGATIGGSVNGRGAGISNTNFSLSGGNYDINISSFQAIIPIYTFYIGFGHKRISYSLYKKNDLTVSGAAYPYHANKTKLDSNQNPSYLMEEDYFMDVNEFSAFSHKNMSLDHLIEQNYKVDKNNFSLPSYDSYTVTSQGLSGNITPASFHELNMVDRGRGEANNDNIYTAYVADNFDSYLDRANDLGGSTHFYFENEFSTFLRMDRSTIYKNLIANGATEASDFLLFKGFETANTNIYSSTVLPNGDKLKSGNRKRSGSYIETFTNKQIRENSNITGFIEAKNINRAQEVDTFLDEGIGAFRITAIDGKIYHYSLPVYNFELFYKNFKDQSNEDQNFFEIKKTEPYATHWLLTAITGPDYIDVNADGKVDKEDYGYWVEFDYGKWTDGYVWKGPVDGYEVNENKENPDDKTYSYYWGRKQVYYLDAVKTRTHTALFVKHLRVDNKSSNSFKDIYKNKYTGGTFDVLHHSKVFSSNNSLKTPFAKPYDKVFKTNNEEISLPWNTWGGRDIVFQEYRGDQSSFKYIDIPENKTLGLSKILLLKNENISTINKSRGVLTNSLTGYSGFNTGYVNVIANGKQASGGTLPWLQYSDLHLLTEKAVLKDFKIHQHQKVLDIKDVAGLNLEEKASQVIDFNYDYSLAQQSSNSEASTKGRLSLKEVNFKGKKGKSLIPPYRFFYNESAISYDKNNQDEWGYHNSYPQAWSLNSIVTPTGGIIKINQDSDSYYSEAAYDATKVFENIIVNKNSNSDILEITFLDTNINLDQYFNINTETSLFFNLDFTYPAYGSYTPTTKIKAISINNSSKKASFKIVDYVDGARGEHINNFPLTNLSNTNTSTYSTVYHFSKPSIKSTKAPNLLYTDINANGKRGGGLRVSSIEVTGDGTRLRTVYDYTNLHDNKISGITSYAPSKEQKGIPYVSELPSPLVTYGNVTLKNYDGNNNFLGSTSYEFDVLKPFEENPDYLFSLGDFFKVKEQQNQKFFNGQVQANKYTIYNKISDIGRVKAVTSYNKYGQVLNKTVSNYKENLDNDGQIGVSQQSYKSIKKLKKGDDINFLITSSSKVDYPSVLESTTNVQSGFTNITYFDNHDFLTGQVTETKTVSSNGTEYKTKIIPAYIEYESMGSKVDNPTHKNMLTQTAANLTQIKVGSTWKTIGADITTWNDNWTYRKHDGTIEPLATGAQKIWRKHKTYTWKGDVDADGAYVGYTGDFDGFVWGSTQTNPKWINTATVTMYDHYSMPLESEDINGNKVATKMGDNNTKIMAVANAGYNEMFYSGAEYKNGSYIGKEIEAGNTSIQWAGAHTGSRSLGIKSGDQVFKTVMKSNEHRAGDYKISVWVYNKHRITTTSNGIPRATSEVYDPTQTKININGVSKPFNGEIITAGNWILLNHYEYLSTNAQTIFIETSSAGEINADDFRIHPVESSMTSYVYNQWDELTHIIGANNLATRYEYDEAGRLKKTYVEVVDSSTDYLIDTEEQNQIKNIFINSISYIKDCVRQNVGSLDLHIIANALGMNTATLSAMNDTEFGQKLQEYYEQATYTVSNPEALRTYRCLSDVDKQKIQDIFADTINGKGIGGFKLSNTVQYKYKNQ</sequence>
<comment type="caution">
    <text evidence="2">The sequence shown here is derived from an EMBL/GenBank/DDBJ whole genome shotgun (WGS) entry which is preliminary data.</text>
</comment>
<accession>A0A023BP01</accession>
<evidence type="ECO:0000313" key="2">
    <source>
        <dbReference type="EMBL" id="EZH71782.1"/>
    </source>
</evidence>
<keyword evidence="3" id="KW-1185">Reference proteome</keyword>
<dbReference type="RefSeq" id="WP_034246419.1">
    <property type="nucleotide sequence ID" value="NZ_AQRA01000011.1"/>
</dbReference>
<protein>
    <submittedName>
        <fullName evidence="2">Uncharacterized protein</fullName>
    </submittedName>
</protein>
<dbReference type="PROSITE" id="PS00018">
    <property type="entry name" value="EF_HAND_1"/>
    <property type="match status" value="1"/>
</dbReference>
<name>A0A023BP01_9FLAO</name>
<organism evidence="2 3">
    <name type="scientific">Aquimarina atlantica</name>
    <dbReference type="NCBI Taxonomy" id="1317122"/>
    <lineage>
        <taxon>Bacteria</taxon>
        <taxon>Pseudomonadati</taxon>
        <taxon>Bacteroidota</taxon>
        <taxon>Flavobacteriia</taxon>
        <taxon>Flavobacteriales</taxon>
        <taxon>Flavobacteriaceae</taxon>
        <taxon>Aquimarina</taxon>
    </lineage>
</organism>
<feature type="compositionally biased region" description="Low complexity" evidence="1">
    <location>
        <begin position="9"/>
        <end position="20"/>
    </location>
</feature>
<dbReference type="STRING" id="1317122.ATO12_05240"/>
<dbReference type="OrthoDB" id="9814627at2"/>
<dbReference type="InterPro" id="IPR018247">
    <property type="entry name" value="EF_Hand_1_Ca_BS"/>
</dbReference>
<gene>
    <name evidence="2" type="ORF">ATO12_05240</name>
</gene>
<dbReference type="eggNOG" id="COG3188">
    <property type="taxonomic scope" value="Bacteria"/>
</dbReference>
<evidence type="ECO:0000256" key="1">
    <source>
        <dbReference type="SAM" id="MobiDB-lite"/>
    </source>
</evidence>